<keyword evidence="2" id="KW-1185">Reference proteome</keyword>
<evidence type="ECO:0000313" key="2">
    <source>
        <dbReference type="Proteomes" id="UP001354227"/>
    </source>
</evidence>
<accession>A0ABU7HD27</accession>
<organism evidence="1 2">
    <name type="scientific">Pseudomonas carassii</name>
    <dbReference type="NCBI Taxonomy" id="3115855"/>
    <lineage>
        <taxon>Bacteria</taxon>
        <taxon>Pseudomonadati</taxon>
        <taxon>Pseudomonadota</taxon>
        <taxon>Gammaproteobacteria</taxon>
        <taxon>Pseudomonadales</taxon>
        <taxon>Pseudomonadaceae</taxon>
        <taxon>Pseudomonas</taxon>
    </lineage>
</organism>
<protein>
    <submittedName>
        <fullName evidence="1">Uncharacterized protein</fullName>
    </submittedName>
</protein>
<reference evidence="1" key="1">
    <citation type="submission" date="2024-01" db="EMBL/GenBank/DDBJ databases">
        <title>Unpublished Manusciprt.</title>
        <authorList>
            <person name="Duman M."/>
            <person name="Valdes E.G."/>
            <person name="Ajmi N."/>
            <person name="Altun S."/>
            <person name="Saticioglu I.B."/>
        </authorList>
    </citation>
    <scope>NUCLEOTIDE SEQUENCE</scope>
    <source>
        <strain evidence="1">137P</strain>
    </source>
</reference>
<dbReference type="Proteomes" id="UP001354227">
    <property type="component" value="Unassembled WGS sequence"/>
</dbReference>
<dbReference type="EMBL" id="JAZDCT010000014">
    <property type="protein sequence ID" value="MEE1888496.1"/>
    <property type="molecule type" value="Genomic_DNA"/>
</dbReference>
<dbReference type="RefSeq" id="WP_330103937.1">
    <property type="nucleotide sequence ID" value="NZ_JAZDCT010000014.1"/>
</dbReference>
<evidence type="ECO:0000313" key="1">
    <source>
        <dbReference type="EMBL" id="MEE1888496.1"/>
    </source>
</evidence>
<comment type="caution">
    <text evidence="1">The sequence shown here is derived from an EMBL/GenBank/DDBJ whole genome shotgun (WGS) entry which is preliminary data.</text>
</comment>
<gene>
    <name evidence="1" type="ORF">V0R62_12615</name>
</gene>
<name>A0ABU7HD27_9PSED</name>
<proteinExistence type="predicted"/>
<sequence>MQLENLNISHAGEHYVGFTFIELPLDAARQAAVVQIDAAANQARVAVVGDPLRAFEYQLAETEARRFTEQSYQGEAPRAVRAWAMASGISDQQAAQAILEKASAWITALHVIRETRLLAKQAVFKADSHVEVQSIADKALVSFPSMPLDI</sequence>